<dbReference type="CDD" id="cd02440">
    <property type="entry name" value="AdoMet_MTases"/>
    <property type="match status" value="1"/>
</dbReference>
<dbReference type="SUPFAM" id="SSF53335">
    <property type="entry name" value="S-adenosyl-L-methionine-dependent methyltransferases"/>
    <property type="match status" value="1"/>
</dbReference>
<dbReference type="KEGG" id="osu:NT6N_08070"/>
<protein>
    <recommendedName>
        <fullName evidence="1">Methyltransferase domain-containing protein</fullName>
    </recommendedName>
</protein>
<evidence type="ECO:0000313" key="2">
    <source>
        <dbReference type="EMBL" id="BDS05767.1"/>
    </source>
</evidence>
<sequence length="234" mass="26123">MNPFSRALTDYHSGCHDTVFVIRRDDGYEQTVPVAPFFDSENFPPLESRALDECRGRVLDVGSAAGRHSLELLRRGMKVTSLDILPEMEAIMKDRGLSDVVIADIFTFSGERYDTLLMLMNGIGMTATFDGLLQFLRHAHNLIAPGGQIVCDSIDVGVTKNPQHVVYRERNLASGRLPGQQVFTIEYDGEPPIQFDWLHIDFQTLSKACDETGWKADLLSSEEGGHYLCRLAEG</sequence>
<gene>
    <name evidence="2" type="ORF">NT6N_08070</name>
</gene>
<accession>A0AAT9FIL7</accession>
<dbReference type="InterPro" id="IPR041698">
    <property type="entry name" value="Methyltransf_25"/>
</dbReference>
<organism evidence="2">
    <name type="scientific">Oceaniferula spumae</name>
    <dbReference type="NCBI Taxonomy" id="2979115"/>
    <lineage>
        <taxon>Bacteria</taxon>
        <taxon>Pseudomonadati</taxon>
        <taxon>Verrucomicrobiota</taxon>
        <taxon>Verrucomicrobiia</taxon>
        <taxon>Verrucomicrobiales</taxon>
        <taxon>Verrucomicrobiaceae</taxon>
        <taxon>Oceaniferula</taxon>
    </lineage>
</organism>
<dbReference type="Gene3D" id="3.40.50.150">
    <property type="entry name" value="Vaccinia Virus protein VP39"/>
    <property type="match status" value="1"/>
</dbReference>
<feature type="domain" description="Methyltransferase" evidence="1">
    <location>
        <begin position="58"/>
        <end position="147"/>
    </location>
</feature>
<evidence type="ECO:0000259" key="1">
    <source>
        <dbReference type="Pfam" id="PF13649"/>
    </source>
</evidence>
<dbReference type="EMBL" id="AP026866">
    <property type="protein sequence ID" value="BDS05767.1"/>
    <property type="molecule type" value="Genomic_DNA"/>
</dbReference>
<dbReference type="InterPro" id="IPR029063">
    <property type="entry name" value="SAM-dependent_MTases_sf"/>
</dbReference>
<proteinExistence type="predicted"/>
<name>A0AAT9FIL7_9BACT</name>
<dbReference type="Pfam" id="PF13649">
    <property type="entry name" value="Methyltransf_25"/>
    <property type="match status" value="1"/>
</dbReference>
<reference evidence="2" key="1">
    <citation type="submission" date="2024-07" db="EMBL/GenBank/DDBJ databases">
        <title>Complete genome sequence of Verrucomicrobiaceae bacterium NT6N.</title>
        <authorList>
            <person name="Huang C."/>
            <person name="Takami H."/>
            <person name="Hamasaki K."/>
        </authorList>
    </citation>
    <scope>NUCLEOTIDE SEQUENCE</scope>
    <source>
        <strain evidence="2">NT6N</strain>
    </source>
</reference>
<dbReference type="AlphaFoldDB" id="A0AAT9FIL7"/>